<evidence type="ECO:0000313" key="2">
    <source>
        <dbReference type="Proteomes" id="UP001057452"/>
    </source>
</evidence>
<gene>
    <name evidence="1" type="ORF">KUCAC02_021669</name>
</gene>
<sequence length="90" mass="10131">MSREEIVVVTGFRPFRQFLLNPNWKAAQSLKLVGLGEKTHVCTKEVPVSYVKTQKIIAEIWKTLHPKFAVHLGVARASLACDLLTPIFTI</sequence>
<protein>
    <submittedName>
        <fullName evidence="1">Uncharacterized protein</fullName>
    </submittedName>
</protein>
<organism evidence="1 2">
    <name type="scientific">Chaenocephalus aceratus</name>
    <name type="common">Blackfin icefish</name>
    <name type="synonym">Chaenichthys aceratus</name>
    <dbReference type="NCBI Taxonomy" id="36190"/>
    <lineage>
        <taxon>Eukaryota</taxon>
        <taxon>Metazoa</taxon>
        <taxon>Chordata</taxon>
        <taxon>Craniata</taxon>
        <taxon>Vertebrata</taxon>
        <taxon>Euteleostomi</taxon>
        <taxon>Actinopterygii</taxon>
        <taxon>Neopterygii</taxon>
        <taxon>Teleostei</taxon>
        <taxon>Neoteleostei</taxon>
        <taxon>Acanthomorphata</taxon>
        <taxon>Eupercaria</taxon>
        <taxon>Perciformes</taxon>
        <taxon>Notothenioidei</taxon>
        <taxon>Channichthyidae</taxon>
        <taxon>Chaenocephalus</taxon>
    </lineage>
</organism>
<dbReference type="EMBL" id="CM043790">
    <property type="protein sequence ID" value="KAI4826010.1"/>
    <property type="molecule type" value="Genomic_DNA"/>
</dbReference>
<evidence type="ECO:0000313" key="1">
    <source>
        <dbReference type="EMBL" id="KAI4826010.1"/>
    </source>
</evidence>
<accession>A0ACB9XHV5</accession>
<comment type="caution">
    <text evidence="1">The sequence shown here is derived from an EMBL/GenBank/DDBJ whole genome shotgun (WGS) entry which is preliminary data.</text>
</comment>
<reference evidence="1" key="1">
    <citation type="submission" date="2022-05" db="EMBL/GenBank/DDBJ databases">
        <title>Chromosome-level genome of Chaenocephalus aceratus.</title>
        <authorList>
            <person name="Park H."/>
        </authorList>
    </citation>
    <scope>NUCLEOTIDE SEQUENCE</scope>
    <source>
        <strain evidence="1">KU_202001</strain>
    </source>
</reference>
<name>A0ACB9XHV5_CHAAC</name>
<proteinExistence type="predicted"/>
<keyword evidence="2" id="KW-1185">Reference proteome</keyword>
<dbReference type="Proteomes" id="UP001057452">
    <property type="component" value="Chromosome 6"/>
</dbReference>